<dbReference type="PROSITE" id="PS01164">
    <property type="entry name" value="COPPER_AMINE_OXID_1"/>
    <property type="match status" value="1"/>
</dbReference>
<evidence type="ECO:0000313" key="18">
    <source>
        <dbReference type="Proteomes" id="UP000199377"/>
    </source>
</evidence>
<keyword evidence="10" id="KW-0464">Manganese</keyword>
<dbReference type="GO" id="GO:0008131">
    <property type="term" value="F:primary methylamine oxidase activity"/>
    <property type="evidence" value="ECO:0007669"/>
    <property type="project" value="InterPro"/>
</dbReference>
<keyword evidence="18" id="KW-1185">Reference proteome</keyword>
<dbReference type="OrthoDB" id="9772590at2"/>
<evidence type="ECO:0000256" key="5">
    <source>
        <dbReference type="ARBA" id="ARBA00011738"/>
    </source>
</evidence>
<keyword evidence="6 13" id="KW-0479">Metal-binding</keyword>
<protein>
    <recommendedName>
        <fullName evidence="13">Amine oxidase</fullName>
        <ecNumber evidence="13">1.4.3.-</ecNumber>
    </recommendedName>
</protein>
<comment type="subunit">
    <text evidence="5">Homodimer.</text>
</comment>
<dbReference type="Pfam" id="PF02728">
    <property type="entry name" value="Cu_amine_oxidN3"/>
    <property type="match status" value="1"/>
</dbReference>
<keyword evidence="8 13" id="KW-0560">Oxidoreductase</keyword>
<dbReference type="Proteomes" id="UP000199377">
    <property type="component" value="Unassembled WGS sequence"/>
</dbReference>
<dbReference type="PANTHER" id="PTHR10638:SF86">
    <property type="entry name" value="COPPER AMINE OXIDASE 1-RELATED"/>
    <property type="match status" value="1"/>
</dbReference>
<name>A0A1I3DDR6_9RHOB</name>
<comment type="cofactor">
    <cofactor evidence="13">
        <name>Cu cation</name>
        <dbReference type="ChEBI" id="CHEBI:23378"/>
    </cofactor>
    <text evidence="13">Contains 1 topaquinone per subunit.</text>
</comment>
<feature type="domain" description="Copper amine oxidase catalytic" evidence="14">
    <location>
        <begin position="228"/>
        <end position="624"/>
    </location>
</feature>
<dbReference type="Pfam" id="PF01179">
    <property type="entry name" value="Cu_amine_oxid"/>
    <property type="match status" value="1"/>
</dbReference>
<feature type="domain" description="Copper amine oxidase N3-terminal" evidence="16">
    <location>
        <begin position="105"/>
        <end position="202"/>
    </location>
</feature>
<keyword evidence="9 13" id="KW-0186">Copper</keyword>
<accession>A0A1I3DDR6</accession>
<comment type="PTM">
    <text evidence="12 13">Topaquinone (TPQ) is generated by copper-dependent autoxidation of a specific tyrosyl residue.</text>
</comment>
<dbReference type="SUPFAM" id="SSF49998">
    <property type="entry name" value="Amine oxidase catalytic domain"/>
    <property type="match status" value="1"/>
</dbReference>
<evidence type="ECO:0000256" key="1">
    <source>
        <dbReference type="ARBA" id="ARBA00001935"/>
    </source>
</evidence>
<evidence type="ECO:0000259" key="15">
    <source>
        <dbReference type="Pfam" id="PF02727"/>
    </source>
</evidence>
<evidence type="ECO:0000259" key="16">
    <source>
        <dbReference type="Pfam" id="PF02728"/>
    </source>
</evidence>
<feature type="active site" description="Schiff-base intermediate with substrate; via topaquinone" evidence="11">
    <location>
        <position position="384"/>
    </location>
</feature>
<dbReference type="STRING" id="1114924.SAMN05216258_102531"/>
<dbReference type="InterPro" id="IPR015800">
    <property type="entry name" value="Cu_amine_oxidase_N2"/>
</dbReference>
<comment type="similarity">
    <text evidence="4 13">Belongs to the copper/topaquinone oxidase family.</text>
</comment>
<dbReference type="EC" id="1.4.3.-" evidence="13"/>
<evidence type="ECO:0000256" key="7">
    <source>
        <dbReference type="ARBA" id="ARBA00022772"/>
    </source>
</evidence>
<dbReference type="GO" id="GO:0009308">
    <property type="term" value="P:amine metabolic process"/>
    <property type="evidence" value="ECO:0007669"/>
    <property type="project" value="UniProtKB-UniRule"/>
</dbReference>
<evidence type="ECO:0000313" key="17">
    <source>
        <dbReference type="EMBL" id="SFH84884.1"/>
    </source>
</evidence>
<evidence type="ECO:0000256" key="13">
    <source>
        <dbReference type="RuleBase" id="RU000672"/>
    </source>
</evidence>
<dbReference type="GO" id="GO:0005507">
    <property type="term" value="F:copper ion binding"/>
    <property type="evidence" value="ECO:0007669"/>
    <property type="project" value="InterPro"/>
</dbReference>
<keyword evidence="7 11" id="KW-0801">TPQ</keyword>
<evidence type="ECO:0000259" key="14">
    <source>
        <dbReference type="Pfam" id="PF01179"/>
    </source>
</evidence>
<reference evidence="17 18" key="1">
    <citation type="submission" date="2016-10" db="EMBL/GenBank/DDBJ databases">
        <authorList>
            <person name="de Groot N.N."/>
        </authorList>
    </citation>
    <scope>NUCLEOTIDE SEQUENCE [LARGE SCALE GENOMIC DNA]</scope>
    <source>
        <strain evidence="17 18">CGMCC 1.11030</strain>
    </source>
</reference>
<dbReference type="RefSeq" id="WP_092858661.1">
    <property type="nucleotide sequence ID" value="NZ_FOQH01000002.1"/>
</dbReference>
<evidence type="ECO:0000256" key="9">
    <source>
        <dbReference type="ARBA" id="ARBA00023008"/>
    </source>
</evidence>
<feature type="domain" description="Copper amine oxidase N2-terminal" evidence="15">
    <location>
        <begin position="16"/>
        <end position="98"/>
    </location>
</feature>
<evidence type="ECO:0000256" key="10">
    <source>
        <dbReference type="ARBA" id="ARBA00023211"/>
    </source>
</evidence>
<dbReference type="PANTHER" id="PTHR10638">
    <property type="entry name" value="COPPER AMINE OXIDASE"/>
    <property type="match status" value="1"/>
</dbReference>
<dbReference type="InterPro" id="IPR016182">
    <property type="entry name" value="Cu_amine_oxidase_N-reg"/>
</dbReference>
<evidence type="ECO:0000256" key="3">
    <source>
        <dbReference type="ARBA" id="ARBA00001947"/>
    </source>
</evidence>
<evidence type="ECO:0000256" key="8">
    <source>
        <dbReference type="ARBA" id="ARBA00023002"/>
    </source>
</evidence>
<dbReference type="Pfam" id="PF02727">
    <property type="entry name" value="Cu_amine_oxidN2"/>
    <property type="match status" value="1"/>
</dbReference>
<comment type="cofactor">
    <cofactor evidence="3">
        <name>Zn(2+)</name>
        <dbReference type="ChEBI" id="CHEBI:29105"/>
    </cofactor>
</comment>
<comment type="cofactor">
    <cofactor evidence="2">
        <name>Mn(2+)</name>
        <dbReference type="ChEBI" id="CHEBI:29035"/>
    </cofactor>
</comment>
<sequence>MNKPETPIAADHAPTHPLEPLTESEIAYAAQLVRAARRTEALRFEMIELKEPSKKRVRAFSPGDDFPREARVNVFEMGRIGVWKYVVSLSAGKILSETFVESARPMIMAEEFLQIEATVKANPEFQAACAKRGIEDVSLVCVDPWSAGNFGVEGEEGKHVAHTFCWVKSGPYDNLYAHPIEGLNPVVDIKKMEVIRIDDYGVREVPKEDVNYEAQFQDGFRKDLKPIDVVQPEGVSFDMDGRRITWADWDMVIGFNGREGLTLHDVKLDGRPAFYRLSIAEMVVPYGSPARQHARKNVFDIGEYGLGKLANSLELGCDCLGAIQYLDGFVSGIDGSPEKIKNAICIHEEDDGVLWKHWDFRTDRTEVRRARKLVISSISTVGNYEYASYWYFMLDGTIQFEMKATGIINTVGCEPGNPGKYGTEVAPGVLGQIHQHTFCARIDLAVDGDKCSVVECDTLAPPMGPENPYGNAFYIQETPITAEGGRKRAPEKERYWKFVSAEGRNRMGRPTAFKLEPVHSITPFNKPEGPSGSRMPFIYNDLWVTAYDPEERFPAGEFMNHSDGTDGLPKYVARQRPVEGADIVAWHVFGLHHMPRLEDFPVQPVVRTGFTLMPNGFFDMNPALNMPPEKNEASTHAGCCSVAAE</sequence>
<proteinExistence type="inferred from homology"/>
<dbReference type="Gene3D" id="3.10.450.40">
    <property type="match status" value="2"/>
</dbReference>
<feature type="active site" description="Proton acceptor" evidence="11">
    <location>
        <position position="300"/>
    </location>
</feature>
<evidence type="ECO:0000256" key="2">
    <source>
        <dbReference type="ARBA" id="ARBA00001936"/>
    </source>
</evidence>
<comment type="cofactor">
    <cofactor evidence="1">
        <name>Cu cation</name>
        <dbReference type="ChEBI" id="CHEBI:23378"/>
    </cofactor>
</comment>
<dbReference type="EMBL" id="FOQH01000002">
    <property type="protein sequence ID" value="SFH84884.1"/>
    <property type="molecule type" value="Genomic_DNA"/>
</dbReference>
<dbReference type="InterPro" id="IPR015798">
    <property type="entry name" value="Cu_amine_oxidase_C"/>
</dbReference>
<dbReference type="NCBIfam" id="NF008559">
    <property type="entry name" value="PRK11504.1"/>
    <property type="match status" value="1"/>
</dbReference>
<dbReference type="InterPro" id="IPR015802">
    <property type="entry name" value="Cu_amine_oxidase_N3"/>
</dbReference>
<feature type="modified residue" description="2',4',5'-topaquinone" evidence="12">
    <location>
        <position position="384"/>
    </location>
</feature>
<dbReference type="InterPro" id="IPR036460">
    <property type="entry name" value="Cu_amine_oxidase_C_sf"/>
</dbReference>
<dbReference type="InterPro" id="IPR049948">
    <property type="entry name" value="Cu_Am_ox_TPQ-bd"/>
</dbReference>
<dbReference type="GO" id="GO:0048038">
    <property type="term" value="F:quinone binding"/>
    <property type="evidence" value="ECO:0007669"/>
    <property type="project" value="InterPro"/>
</dbReference>
<evidence type="ECO:0000256" key="11">
    <source>
        <dbReference type="PIRSR" id="PIRSR600269-50"/>
    </source>
</evidence>
<dbReference type="SUPFAM" id="SSF54416">
    <property type="entry name" value="Amine oxidase N-terminal region"/>
    <property type="match status" value="2"/>
</dbReference>
<evidence type="ECO:0000256" key="12">
    <source>
        <dbReference type="PIRSR" id="PIRSR600269-51"/>
    </source>
</evidence>
<dbReference type="Gene3D" id="2.70.98.20">
    <property type="entry name" value="Copper amine oxidase, catalytic domain"/>
    <property type="match status" value="1"/>
</dbReference>
<dbReference type="InterPro" id="IPR000269">
    <property type="entry name" value="Cu_amine_oxidase"/>
</dbReference>
<dbReference type="AlphaFoldDB" id="A0A1I3DDR6"/>
<evidence type="ECO:0000256" key="4">
    <source>
        <dbReference type="ARBA" id="ARBA00007983"/>
    </source>
</evidence>
<organism evidence="17 18">
    <name type="scientific">Albimonas pacifica</name>
    <dbReference type="NCBI Taxonomy" id="1114924"/>
    <lineage>
        <taxon>Bacteria</taxon>
        <taxon>Pseudomonadati</taxon>
        <taxon>Pseudomonadota</taxon>
        <taxon>Alphaproteobacteria</taxon>
        <taxon>Rhodobacterales</taxon>
        <taxon>Paracoccaceae</taxon>
        <taxon>Albimonas</taxon>
    </lineage>
</organism>
<gene>
    <name evidence="17" type="ORF">SAMN05216258_102531</name>
</gene>
<evidence type="ECO:0000256" key="6">
    <source>
        <dbReference type="ARBA" id="ARBA00022723"/>
    </source>
</evidence>